<gene>
    <name evidence="2" type="ORF">QBC36DRAFT_295864</name>
</gene>
<sequence>MDLGNLRPHEARLTDTQAAQVERKGSGSSYEGRPGTLQPKVNPVKAHLEGDDHSAGSHSTDNHLEPHYANTEPVRLAGTTLEYDSKGKEQWIVPEEKFKQQIRDRKWEEAQQQWLTGFELLANPEREDALAAAQRLGKGSGLSRMPANH</sequence>
<keyword evidence="3" id="KW-1185">Reference proteome</keyword>
<evidence type="ECO:0000313" key="2">
    <source>
        <dbReference type="EMBL" id="KAK4170905.1"/>
    </source>
</evidence>
<proteinExistence type="predicted"/>
<feature type="compositionally biased region" description="Basic and acidic residues" evidence="1">
    <location>
        <begin position="46"/>
        <end position="66"/>
    </location>
</feature>
<dbReference type="EMBL" id="MU866711">
    <property type="protein sequence ID" value="KAK4170905.1"/>
    <property type="molecule type" value="Genomic_DNA"/>
</dbReference>
<reference evidence="2" key="2">
    <citation type="submission" date="2023-05" db="EMBL/GenBank/DDBJ databases">
        <authorList>
            <consortium name="Lawrence Berkeley National Laboratory"/>
            <person name="Steindorff A."/>
            <person name="Hensen N."/>
            <person name="Bonometti L."/>
            <person name="Westerberg I."/>
            <person name="Brannstrom I.O."/>
            <person name="Guillou S."/>
            <person name="Cros-Aarteil S."/>
            <person name="Calhoun S."/>
            <person name="Haridas S."/>
            <person name="Kuo A."/>
            <person name="Mondo S."/>
            <person name="Pangilinan J."/>
            <person name="Riley R."/>
            <person name="Labutti K."/>
            <person name="Andreopoulos B."/>
            <person name="Lipzen A."/>
            <person name="Chen C."/>
            <person name="Yanf M."/>
            <person name="Daum C."/>
            <person name="Ng V."/>
            <person name="Clum A."/>
            <person name="Ohm R."/>
            <person name="Martin F."/>
            <person name="Silar P."/>
            <person name="Natvig D."/>
            <person name="Lalanne C."/>
            <person name="Gautier V."/>
            <person name="Ament-Velasquez S.L."/>
            <person name="Kruys A."/>
            <person name="Hutchinson M.I."/>
            <person name="Powell A.J."/>
            <person name="Barry K."/>
            <person name="Miller A.N."/>
            <person name="Grigoriev I.V."/>
            <person name="Debuchy R."/>
            <person name="Gladieux P."/>
            <person name="Thoren M.H."/>
            <person name="Johannesson H."/>
        </authorList>
    </citation>
    <scope>NUCLEOTIDE SEQUENCE</scope>
    <source>
        <strain evidence="2">CBS 892.96</strain>
    </source>
</reference>
<dbReference type="AlphaFoldDB" id="A0AAN7A2G9"/>
<comment type="caution">
    <text evidence="2">The sequence shown here is derived from an EMBL/GenBank/DDBJ whole genome shotgun (WGS) entry which is preliminary data.</text>
</comment>
<accession>A0AAN7A2G9</accession>
<dbReference type="Proteomes" id="UP001302321">
    <property type="component" value="Unassembled WGS sequence"/>
</dbReference>
<evidence type="ECO:0000256" key="1">
    <source>
        <dbReference type="SAM" id="MobiDB-lite"/>
    </source>
</evidence>
<feature type="region of interest" description="Disordered" evidence="1">
    <location>
        <begin position="1"/>
        <end position="69"/>
    </location>
</feature>
<evidence type="ECO:0000313" key="3">
    <source>
        <dbReference type="Proteomes" id="UP001302321"/>
    </source>
</evidence>
<protein>
    <submittedName>
        <fullName evidence="2">Uncharacterized protein</fullName>
    </submittedName>
</protein>
<organism evidence="2 3">
    <name type="scientific">Triangularia setosa</name>
    <dbReference type="NCBI Taxonomy" id="2587417"/>
    <lineage>
        <taxon>Eukaryota</taxon>
        <taxon>Fungi</taxon>
        <taxon>Dikarya</taxon>
        <taxon>Ascomycota</taxon>
        <taxon>Pezizomycotina</taxon>
        <taxon>Sordariomycetes</taxon>
        <taxon>Sordariomycetidae</taxon>
        <taxon>Sordariales</taxon>
        <taxon>Podosporaceae</taxon>
        <taxon>Triangularia</taxon>
    </lineage>
</organism>
<reference evidence="2" key="1">
    <citation type="journal article" date="2023" name="Mol. Phylogenet. Evol.">
        <title>Genome-scale phylogeny and comparative genomics of the fungal order Sordariales.</title>
        <authorList>
            <person name="Hensen N."/>
            <person name="Bonometti L."/>
            <person name="Westerberg I."/>
            <person name="Brannstrom I.O."/>
            <person name="Guillou S."/>
            <person name="Cros-Aarteil S."/>
            <person name="Calhoun S."/>
            <person name="Haridas S."/>
            <person name="Kuo A."/>
            <person name="Mondo S."/>
            <person name="Pangilinan J."/>
            <person name="Riley R."/>
            <person name="LaButti K."/>
            <person name="Andreopoulos B."/>
            <person name="Lipzen A."/>
            <person name="Chen C."/>
            <person name="Yan M."/>
            <person name="Daum C."/>
            <person name="Ng V."/>
            <person name="Clum A."/>
            <person name="Steindorff A."/>
            <person name="Ohm R.A."/>
            <person name="Martin F."/>
            <person name="Silar P."/>
            <person name="Natvig D.O."/>
            <person name="Lalanne C."/>
            <person name="Gautier V."/>
            <person name="Ament-Velasquez S.L."/>
            <person name="Kruys A."/>
            <person name="Hutchinson M.I."/>
            <person name="Powell A.J."/>
            <person name="Barry K."/>
            <person name="Miller A.N."/>
            <person name="Grigoriev I.V."/>
            <person name="Debuchy R."/>
            <person name="Gladieux P."/>
            <person name="Hiltunen Thoren M."/>
            <person name="Johannesson H."/>
        </authorList>
    </citation>
    <scope>NUCLEOTIDE SEQUENCE</scope>
    <source>
        <strain evidence="2">CBS 892.96</strain>
    </source>
</reference>
<name>A0AAN7A2G9_9PEZI</name>